<comment type="caution">
    <text evidence="1">The sequence shown here is derived from an EMBL/GenBank/DDBJ whole genome shotgun (WGS) entry which is preliminary data.</text>
</comment>
<accession>A0A5D4GUU6</accession>
<proteinExistence type="predicted"/>
<organism evidence="1 2">
    <name type="scientific">Sphingobacterium phlebotomi</name>
    <dbReference type="NCBI Taxonomy" id="2605433"/>
    <lineage>
        <taxon>Bacteria</taxon>
        <taxon>Pseudomonadati</taxon>
        <taxon>Bacteroidota</taxon>
        <taxon>Sphingobacteriia</taxon>
        <taxon>Sphingobacteriales</taxon>
        <taxon>Sphingobacteriaceae</taxon>
        <taxon>Sphingobacterium</taxon>
    </lineage>
</organism>
<dbReference type="Proteomes" id="UP000322362">
    <property type="component" value="Unassembled WGS sequence"/>
</dbReference>
<protein>
    <submittedName>
        <fullName evidence="1">DUF2461 family protein</fullName>
    </submittedName>
</protein>
<evidence type="ECO:0000313" key="1">
    <source>
        <dbReference type="EMBL" id="TYR31792.1"/>
    </source>
</evidence>
<dbReference type="EMBL" id="VTAV01000022">
    <property type="protein sequence ID" value="TYR31792.1"/>
    <property type="molecule type" value="Genomic_DNA"/>
</dbReference>
<reference evidence="1 2" key="1">
    <citation type="submission" date="2019-08" db="EMBL/GenBank/DDBJ databases">
        <title>Phlebobacter frassis gen. nov. sp. nov., a new member of family Sphingobacteriaceae isolated from sand fly rearing media.</title>
        <authorList>
            <person name="Kakumanu M.L."/>
            <person name="Marayati B.F."/>
            <person name="Wada-Katsumata A."/>
            <person name="Wasserberg G."/>
            <person name="Schal C."/>
            <person name="Apperson C.S."/>
            <person name="Ponnusamy L."/>
        </authorList>
    </citation>
    <scope>NUCLEOTIDE SEQUENCE [LARGE SCALE GENOMIC DNA]</scope>
    <source>
        <strain evidence="1 2">SSI9</strain>
    </source>
</reference>
<sequence length="240" mass="27567">MLCMVSNELFDFLKIQEDRGSDYRHSQIEKHPEVHQPLKETAYNFGNVISQFDKDIDQDFLDPFLRIQSCLAPRNDSRQRLSQPYFLITVCKDSIWEESAGYYVQIYADRCYLGGGIHLPGKNALRKIRSEILASAGQWLQIVSGSDFEQLFTKGLCTSRRLKKMPLGYSQRGKVASYIKMSDFFTNEEFPKEVFLNALNNNKIAGFLQATKPLVDFLNRGLEQTISQRAKLDLLSIIGF</sequence>
<dbReference type="AlphaFoldDB" id="A0A5D4GUU6"/>
<evidence type="ECO:0000313" key="2">
    <source>
        <dbReference type="Proteomes" id="UP000322362"/>
    </source>
</evidence>
<keyword evidence="2" id="KW-1185">Reference proteome</keyword>
<gene>
    <name evidence="1" type="ORF">FXV77_20380</name>
</gene>
<dbReference type="PANTHER" id="PTHR36452:SF1">
    <property type="entry name" value="DUF2461 DOMAIN-CONTAINING PROTEIN"/>
    <property type="match status" value="1"/>
</dbReference>
<dbReference type="InterPro" id="IPR012808">
    <property type="entry name" value="CHP02453"/>
</dbReference>
<name>A0A5D4GUU6_9SPHI</name>
<dbReference type="PANTHER" id="PTHR36452">
    <property type="entry name" value="CHROMOSOME 12, WHOLE GENOME SHOTGUN SEQUENCE"/>
    <property type="match status" value="1"/>
</dbReference>
<dbReference type="Pfam" id="PF09365">
    <property type="entry name" value="DUF2461"/>
    <property type="match status" value="1"/>
</dbReference>